<dbReference type="Proteomes" id="UP001054945">
    <property type="component" value="Unassembled WGS sequence"/>
</dbReference>
<accession>A0AAV4N8W5</accession>
<reference evidence="1 2" key="1">
    <citation type="submission" date="2021-06" db="EMBL/GenBank/DDBJ databases">
        <title>Caerostris extrusa draft genome.</title>
        <authorList>
            <person name="Kono N."/>
            <person name="Arakawa K."/>
        </authorList>
    </citation>
    <scope>NUCLEOTIDE SEQUENCE [LARGE SCALE GENOMIC DNA]</scope>
</reference>
<organism evidence="1 2">
    <name type="scientific">Caerostris extrusa</name>
    <name type="common">Bark spider</name>
    <name type="synonym">Caerostris bankana</name>
    <dbReference type="NCBI Taxonomy" id="172846"/>
    <lineage>
        <taxon>Eukaryota</taxon>
        <taxon>Metazoa</taxon>
        <taxon>Ecdysozoa</taxon>
        <taxon>Arthropoda</taxon>
        <taxon>Chelicerata</taxon>
        <taxon>Arachnida</taxon>
        <taxon>Araneae</taxon>
        <taxon>Araneomorphae</taxon>
        <taxon>Entelegynae</taxon>
        <taxon>Araneoidea</taxon>
        <taxon>Araneidae</taxon>
        <taxon>Caerostris</taxon>
    </lineage>
</organism>
<keyword evidence="2" id="KW-1185">Reference proteome</keyword>
<sequence length="103" mass="11067">MKKDSLWSLKTCQSIGRSSQTNSHNNGAAASLYNIILPTPLFHNVMTVGAISCPPITQCLFPAWEKKPNFVIISAVTWAITRGLAFSCSLPGATFCPFSTSSS</sequence>
<dbReference type="EMBL" id="BPLR01003076">
    <property type="protein sequence ID" value="GIX80956.1"/>
    <property type="molecule type" value="Genomic_DNA"/>
</dbReference>
<dbReference type="AlphaFoldDB" id="A0AAV4N8W5"/>
<gene>
    <name evidence="1" type="ORF">CEXT_352511</name>
</gene>
<name>A0AAV4N8W5_CAEEX</name>
<protein>
    <submittedName>
        <fullName evidence="1">Uncharacterized protein</fullName>
    </submittedName>
</protein>
<evidence type="ECO:0000313" key="1">
    <source>
        <dbReference type="EMBL" id="GIX80956.1"/>
    </source>
</evidence>
<proteinExistence type="predicted"/>
<comment type="caution">
    <text evidence="1">The sequence shown here is derived from an EMBL/GenBank/DDBJ whole genome shotgun (WGS) entry which is preliminary data.</text>
</comment>
<evidence type="ECO:0000313" key="2">
    <source>
        <dbReference type="Proteomes" id="UP001054945"/>
    </source>
</evidence>